<accession>A0A8J8NL87</accession>
<proteinExistence type="predicted"/>
<comment type="caution">
    <text evidence="1">The sequence shown here is derived from an EMBL/GenBank/DDBJ whole genome shotgun (WGS) entry which is preliminary data.</text>
</comment>
<name>A0A8J8NL87_HALGN</name>
<organism evidence="1 2">
    <name type="scientific">Halteria grandinella</name>
    <dbReference type="NCBI Taxonomy" id="5974"/>
    <lineage>
        <taxon>Eukaryota</taxon>
        <taxon>Sar</taxon>
        <taxon>Alveolata</taxon>
        <taxon>Ciliophora</taxon>
        <taxon>Intramacronucleata</taxon>
        <taxon>Spirotrichea</taxon>
        <taxon>Stichotrichia</taxon>
        <taxon>Sporadotrichida</taxon>
        <taxon>Halteriidae</taxon>
        <taxon>Halteria</taxon>
    </lineage>
</organism>
<sequence length="95" mass="10682">MPASDDKAEVRGYYVEGIVSPSIKIRETPIPIIRVLLKGQNSLRTLQQTNAPSRKLKNHSGKVEFNRETQAQQEGSSGQRQLFPFSRKSVSLLMI</sequence>
<gene>
    <name evidence="1" type="ORF">FGO68_gene12014</name>
</gene>
<evidence type="ECO:0000313" key="1">
    <source>
        <dbReference type="EMBL" id="TNV76211.1"/>
    </source>
</evidence>
<dbReference type="Proteomes" id="UP000785679">
    <property type="component" value="Unassembled WGS sequence"/>
</dbReference>
<dbReference type="EMBL" id="RRYP01014002">
    <property type="protein sequence ID" value="TNV76211.1"/>
    <property type="molecule type" value="Genomic_DNA"/>
</dbReference>
<keyword evidence="2" id="KW-1185">Reference proteome</keyword>
<dbReference type="AlphaFoldDB" id="A0A8J8NL87"/>
<reference evidence="1" key="1">
    <citation type="submission" date="2019-06" db="EMBL/GenBank/DDBJ databases">
        <authorList>
            <person name="Zheng W."/>
        </authorList>
    </citation>
    <scope>NUCLEOTIDE SEQUENCE</scope>
    <source>
        <strain evidence="1">QDHG01</strain>
    </source>
</reference>
<protein>
    <submittedName>
        <fullName evidence="1">Uncharacterized protein</fullName>
    </submittedName>
</protein>
<evidence type="ECO:0000313" key="2">
    <source>
        <dbReference type="Proteomes" id="UP000785679"/>
    </source>
</evidence>